<accession>A0A7J5Z732</accession>
<dbReference type="GO" id="GO:0006508">
    <property type="term" value="P:proteolysis"/>
    <property type="evidence" value="ECO:0007669"/>
    <property type="project" value="TreeGrafter"/>
</dbReference>
<comment type="caution">
    <text evidence="3">Lacks conserved residue(s) required for the propagation of feature annotation.</text>
</comment>
<dbReference type="InterPro" id="IPR038178">
    <property type="entry name" value="Kringle_sf"/>
</dbReference>
<dbReference type="CDD" id="cd00108">
    <property type="entry name" value="KR"/>
    <property type="match status" value="1"/>
</dbReference>
<evidence type="ECO:0000256" key="1">
    <source>
        <dbReference type="ARBA" id="ARBA00022572"/>
    </source>
</evidence>
<dbReference type="AlphaFoldDB" id="A0A7J5Z732"/>
<keyword evidence="2" id="KW-1015">Disulfide bond</keyword>
<dbReference type="EMBL" id="JAAKFY010000005">
    <property type="protein sequence ID" value="KAF3856981.1"/>
    <property type="molecule type" value="Genomic_DNA"/>
</dbReference>
<sequence length="199" mass="22431">MSLAVKFLFQGGRGCSERPYHGAEATSASSPPTMRLAAYDSRSSDSFESSLLIFSNSGRSPQAANNQRTKDFGDELFVHTEFLCLWRRPLHAGVTPQHCKGTQMSRTQNNINIVRQCIEGVNYEGNINITKSGRQCQYWTSSFPHPIIREFNASEPDSVLQENFCRNPDQRSEGPWCFTKDPTVQKEPCRVPTCGKYLL</sequence>
<dbReference type="PANTHER" id="PTHR24261">
    <property type="entry name" value="PLASMINOGEN-RELATED"/>
    <property type="match status" value="1"/>
</dbReference>
<name>A0A7J5Z732_DISMA</name>
<dbReference type="Pfam" id="PF00051">
    <property type="entry name" value="Kringle"/>
    <property type="match status" value="1"/>
</dbReference>
<evidence type="ECO:0000256" key="3">
    <source>
        <dbReference type="PROSITE-ProRule" id="PRU00121"/>
    </source>
</evidence>
<dbReference type="OrthoDB" id="9379732at2759"/>
<keyword evidence="1 3" id="KW-0420">Kringle</keyword>
<evidence type="ECO:0000259" key="4">
    <source>
        <dbReference type="PROSITE" id="PS50070"/>
    </source>
</evidence>
<dbReference type="GO" id="GO:0005102">
    <property type="term" value="F:signaling receptor binding"/>
    <property type="evidence" value="ECO:0007669"/>
    <property type="project" value="TreeGrafter"/>
</dbReference>
<evidence type="ECO:0000313" key="5">
    <source>
        <dbReference type="EMBL" id="KAF3856981.1"/>
    </source>
</evidence>
<evidence type="ECO:0000256" key="2">
    <source>
        <dbReference type="ARBA" id="ARBA00023157"/>
    </source>
</evidence>
<reference evidence="5 6" key="1">
    <citation type="submission" date="2020-03" db="EMBL/GenBank/DDBJ databases">
        <title>Dissostichus mawsoni Genome sequencing and assembly.</title>
        <authorList>
            <person name="Park H."/>
        </authorList>
    </citation>
    <scope>NUCLEOTIDE SEQUENCE [LARGE SCALE GENOMIC DNA]</scope>
    <source>
        <strain evidence="5">DM0001</strain>
        <tissue evidence="5">Muscle</tissue>
    </source>
</reference>
<dbReference type="SMART" id="SM00130">
    <property type="entry name" value="KR"/>
    <property type="match status" value="1"/>
</dbReference>
<dbReference type="InterPro" id="IPR050759">
    <property type="entry name" value="Serine_protease_kringle"/>
</dbReference>
<dbReference type="InterPro" id="IPR018056">
    <property type="entry name" value="Kringle_CS"/>
</dbReference>
<keyword evidence="6" id="KW-1185">Reference proteome</keyword>
<protein>
    <recommendedName>
        <fullName evidence="4">Kringle domain-containing protein</fullName>
    </recommendedName>
</protein>
<dbReference type="GO" id="GO:0004175">
    <property type="term" value="F:endopeptidase activity"/>
    <property type="evidence" value="ECO:0007669"/>
    <property type="project" value="TreeGrafter"/>
</dbReference>
<dbReference type="PRINTS" id="PR00018">
    <property type="entry name" value="KRINGLE"/>
</dbReference>
<dbReference type="PANTHER" id="PTHR24261:SF13">
    <property type="entry name" value="PLASMINOGEN"/>
    <property type="match status" value="1"/>
</dbReference>
<dbReference type="PROSITE" id="PS00021">
    <property type="entry name" value="KRINGLE_1"/>
    <property type="match status" value="1"/>
</dbReference>
<gene>
    <name evidence="5" type="ORF">F7725_008840</name>
</gene>
<proteinExistence type="predicted"/>
<dbReference type="Proteomes" id="UP000518266">
    <property type="component" value="Unassembled WGS sequence"/>
</dbReference>
<dbReference type="InterPro" id="IPR000001">
    <property type="entry name" value="Kringle"/>
</dbReference>
<dbReference type="Gene3D" id="2.40.20.10">
    <property type="entry name" value="Plasminogen Kringle 4"/>
    <property type="match status" value="1"/>
</dbReference>
<feature type="domain" description="Kringle" evidence="4">
    <location>
        <begin position="119"/>
        <end position="194"/>
    </location>
</feature>
<dbReference type="SUPFAM" id="SSF57440">
    <property type="entry name" value="Kringle-like"/>
    <property type="match status" value="1"/>
</dbReference>
<comment type="caution">
    <text evidence="5">The sequence shown here is derived from an EMBL/GenBank/DDBJ whole genome shotgun (WGS) entry which is preliminary data.</text>
</comment>
<dbReference type="PROSITE" id="PS50070">
    <property type="entry name" value="KRINGLE_2"/>
    <property type="match status" value="1"/>
</dbReference>
<dbReference type="InterPro" id="IPR013806">
    <property type="entry name" value="Kringle-like"/>
</dbReference>
<organism evidence="5 6">
    <name type="scientific">Dissostichus mawsoni</name>
    <name type="common">Antarctic cod</name>
    <dbReference type="NCBI Taxonomy" id="36200"/>
    <lineage>
        <taxon>Eukaryota</taxon>
        <taxon>Metazoa</taxon>
        <taxon>Chordata</taxon>
        <taxon>Craniata</taxon>
        <taxon>Vertebrata</taxon>
        <taxon>Euteleostomi</taxon>
        <taxon>Actinopterygii</taxon>
        <taxon>Neopterygii</taxon>
        <taxon>Teleostei</taxon>
        <taxon>Neoteleostei</taxon>
        <taxon>Acanthomorphata</taxon>
        <taxon>Eupercaria</taxon>
        <taxon>Perciformes</taxon>
        <taxon>Notothenioidei</taxon>
        <taxon>Nototheniidae</taxon>
        <taxon>Dissostichus</taxon>
    </lineage>
</organism>
<dbReference type="GO" id="GO:0005615">
    <property type="term" value="C:extracellular space"/>
    <property type="evidence" value="ECO:0007669"/>
    <property type="project" value="TreeGrafter"/>
</dbReference>
<evidence type="ECO:0000313" key="6">
    <source>
        <dbReference type="Proteomes" id="UP000518266"/>
    </source>
</evidence>